<gene>
    <name evidence="2" type="ORF">M1843_09630</name>
</gene>
<organism evidence="2 3">
    <name type="scientific">Isoptericola peretonis</name>
    <dbReference type="NCBI Taxonomy" id="2918523"/>
    <lineage>
        <taxon>Bacteria</taxon>
        <taxon>Bacillati</taxon>
        <taxon>Actinomycetota</taxon>
        <taxon>Actinomycetes</taxon>
        <taxon>Micrococcales</taxon>
        <taxon>Promicromonosporaceae</taxon>
        <taxon>Isoptericola</taxon>
    </lineage>
</organism>
<accession>A0ABT0J3M3</accession>
<comment type="caution">
    <text evidence="2">The sequence shown here is derived from an EMBL/GenBank/DDBJ whole genome shotgun (WGS) entry which is preliminary data.</text>
</comment>
<dbReference type="Gene3D" id="3.40.190.10">
    <property type="entry name" value="Periplasmic binding protein-like II"/>
    <property type="match status" value="2"/>
</dbReference>
<evidence type="ECO:0000313" key="3">
    <source>
        <dbReference type="Proteomes" id="UP001651050"/>
    </source>
</evidence>
<dbReference type="PROSITE" id="PS51257">
    <property type="entry name" value="PROKAR_LIPOPROTEIN"/>
    <property type="match status" value="1"/>
</dbReference>
<keyword evidence="3" id="KW-1185">Reference proteome</keyword>
<feature type="signal peptide" evidence="1">
    <location>
        <begin position="1"/>
        <end position="21"/>
    </location>
</feature>
<sequence>MRGTRVLAALGAVLLALPVLAGCVGDAGPGDPWEGQRPETLTVSTGGSTGIYHAYGTALAQVLEARYELPVEVAESGGSVENLQSLDAGTAQVAFSAADAARDAVAGEGEFDKPLELRALARVYDDFLHLVVPAGSDVRTIDDLRGRRVSLGAPQSGTALIAHRLLAAADLQAADLRDARLGLDDSLAALRSGEVEAFFWSGGLRTPGLTTLADDVPVRLVPLGDLVEKVRSRYGSGYRHGIVPEGMYGSSRVVETLAVPNFLMVRADMPDAEARTLVSTLFDARAVIAAQVPSAANLDRVRAIFTDPVELHPGALLYYRETKD</sequence>
<dbReference type="SUPFAM" id="SSF53850">
    <property type="entry name" value="Periplasmic binding protein-like II"/>
    <property type="match status" value="1"/>
</dbReference>
<dbReference type="NCBIfam" id="TIGR02122">
    <property type="entry name" value="TRAP_TAXI"/>
    <property type="match status" value="1"/>
</dbReference>
<proteinExistence type="predicted"/>
<dbReference type="Pfam" id="PF16868">
    <property type="entry name" value="NMT1_3"/>
    <property type="match status" value="1"/>
</dbReference>
<dbReference type="PANTHER" id="PTHR42941">
    <property type="entry name" value="SLL1037 PROTEIN"/>
    <property type="match status" value="1"/>
</dbReference>
<evidence type="ECO:0000256" key="1">
    <source>
        <dbReference type="SAM" id="SignalP"/>
    </source>
</evidence>
<dbReference type="RefSeq" id="WP_416343862.1">
    <property type="nucleotide sequence ID" value="NZ_JALQCY010000003.1"/>
</dbReference>
<dbReference type="PANTHER" id="PTHR42941:SF1">
    <property type="entry name" value="SLL1037 PROTEIN"/>
    <property type="match status" value="1"/>
</dbReference>
<dbReference type="InterPro" id="IPR011852">
    <property type="entry name" value="TRAP_TAXI"/>
</dbReference>
<name>A0ABT0J3M3_9MICO</name>
<protein>
    <submittedName>
        <fullName evidence="2">TAXI family TRAP transporter solute-binding subunit</fullName>
    </submittedName>
</protein>
<reference evidence="2 3" key="1">
    <citation type="submission" date="2022-02" db="EMBL/GenBank/DDBJ databases">
        <title>The car tank lid bacteriome: a reservoir of bacteria with potential in bioremediation of fuel.</title>
        <authorList>
            <person name="Vidal-Verdu A."/>
            <person name="Gomez-Martinez D."/>
            <person name="Latorre-Perez A."/>
            <person name="Pereto J."/>
            <person name="Porcar M."/>
        </authorList>
    </citation>
    <scope>NUCLEOTIDE SEQUENCE [LARGE SCALE GENOMIC DNA]</scope>
    <source>
        <strain evidence="2 3">4D.3</strain>
    </source>
</reference>
<dbReference type="Proteomes" id="UP001651050">
    <property type="component" value="Unassembled WGS sequence"/>
</dbReference>
<feature type="chain" id="PRO_5047214427" evidence="1">
    <location>
        <begin position="22"/>
        <end position="324"/>
    </location>
</feature>
<keyword evidence="1" id="KW-0732">Signal</keyword>
<dbReference type="EMBL" id="JALQCY010000003">
    <property type="protein sequence ID" value="MCK9794004.1"/>
    <property type="molecule type" value="Genomic_DNA"/>
</dbReference>
<evidence type="ECO:0000313" key="2">
    <source>
        <dbReference type="EMBL" id="MCK9794004.1"/>
    </source>
</evidence>